<accession>A0A482PQZ3</accession>
<keyword evidence="1" id="KW-1133">Transmembrane helix</keyword>
<dbReference type="AlphaFoldDB" id="A0A482PQZ3"/>
<name>A0A482PQZ3_CITRO</name>
<feature type="transmembrane region" description="Helical" evidence="1">
    <location>
        <begin position="285"/>
        <end position="307"/>
    </location>
</feature>
<gene>
    <name evidence="2" type="ORF">E2R62_13255</name>
</gene>
<protein>
    <submittedName>
        <fullName evidence="2">DUF898 family protein</fullName>
    </submittedName>
</protein>
<feature type="transmembrane region" description="Helical" evidence="1">
    <location>
        <begin position="176"/>
        <end position="199"/>
    </location>
</feature>
<reference evidence="2" key="1">
    <citation type="submission" date="2019-03" db="EMBL/GenBank/DDBJ databases">
        <title>Complete genome sequence of enteropathogenic Citrobacter rodentium strain DBS100.</title>
        <authorList>
            <person name="Popov G."/>
            <person name="Fiebig A."/>
            <person name="Shideler S."/>
            <person name="Coombes B."/>
            <person name="Savchenko A."/>
        </authorList>
    </citation>
    <scope>NUCLEOTIDE SEQUENCE</scope>
    <source>
        <strain evidence="2">DBS100</strain>
    </source>
</reference>
<dbReference type="EMBL" id="CP038008">
    <property type="protein sequence ID" value="QBY29724.1"/>
    <property type="molecule type" value="Genomic_DNA"/>
</dbReference>
<evidence type="ECO:0000256" key="1">
    <source>
        <dbReference type="SAM" id="Phobius"/>
    </source>
</evidence>
<keyword evidence="1" id="KW-0812">Transmembrane</keyword>
<feature type="transmembrane region" description="Helical" evidence="1">
    <location>
        <begin position="24"/>
        <end position="48"/>
    </location>
</feature>
<evidence type="ECO:0000313" key="2">
    <source>
        <dbReference type="EMBL" id="QBY29724.1"/>
    </source>
</evidence>
<keyword evidence="1" id="KW-0472">Membrane</keyword>
<sequence>MQENLIKNETASHAFKFNGDGGNYFLICLVNTLLSIVTLGLYLPWALMKCRRYIYSQLTLNGQAFSWKATGGDIFLSWLMLLVIYIVSFILFSMEYFAASATILALLLLSIPILVMKNLQFQAVMTSINGVRFGFRFSSLQAMWNLLGLPVLMLVGLFVVIYCLFQLLPQESIGEIIFMASVIGLVTLAGMGITSGVAYGRLMTMVGEGGRFGVHRFSVQVNLRHCIKFAILSMATLIPFLVVIGVITIGLISSAAELDVTGMTEAEIEALIASEFDRQIILMQIIYYLGIAVVTSYLIVAFRNHFLNNLTLADGEIRFRSTLTCHGMVYRLCGLYVLSAITCGLAYPLLRMWLIRWLAENTFVVGDLDALALTDSDDRVDNGLVARLSRGMMPKLYFI</sequence>
<dbReference type="Pfam" id="PF05987">
    <property type="entry name" value="DUF898"/>
    <property type="match status" value="1"/>
</dbReference>
<feature type="transmembrane region" description="Helical" evidence="1">
    <location>
        <begin position="328"/>
        <end position="350"/>
    </location>
</feature>
<feature type="transmembrane region" description="Helical" evidence="1">
    <location>
        <begin position="96"/>
        <end position="115"/>
    </location>
</feature>
<feature type="transmembrane region" description="Helical" evidence="1">
    <location>
        <begin position="142"/>
        <end position="164"/>
    </location>
</feature>
<dbReference type="InterPro" id="IPR010295">
    <property type="entry name" value="DUF898"/>
</dbReference>
<proteinExistence type="predicted"/>
<dbReference type="RefSeq" id="WP_012907407.1">
    <property type="nucleotide sequence ID" value="NZ_CAJTBI010000044.1"/>
</dbReference>
<feature type="transmembrane region" description="Helical" evidence="1">
    <location>
        <begin position="69"/>
        <end position="90"/>
    </location>
</feature>
<dbReference type="OMA" id="EYFRIWI"/>
<feature type="transmembrane region" description="Helical" evidence="1">
    <location>
        <begin position="229"/>
        <end position="252"/>
    </location>
</feature>
<organism evidence="2">
    <name type="scientific">Citrobacter rodentium</name>
    <dbReference type="NCBI Taxonomy" id="67825"/>
    <lineage>
        <taxon>Bacteria</taxon>
        <taxon>Pseudomonadati</taxon>
        <taxon>Pseudomonadota</taxon>
        <taxon>Gammaproteobacteria</taxon>
        <taxon>Enterobacterales</taxon>
        <taxon>Enterobacteriaceae</taxon>
        <taxon>Citrobacter</taxon>
    </lineage>
</organism>